<evidence type="ECO:0000256" key="1">
    <source>
        <dbReference type="PROSITE-ProRule" id="PRU00176"/>
    </source>
</evidence>
<dbReference type="AlphaFoldDB" id="A0A813H848"/>
<dbReference type="Gene3D" id="3.30.70.330">
    <property type="match status" value="1"/>
</dbReference>
<keyword evidence="1" id="KW-0694">RNA-binding</keyword>
<accession>A0A813H848</accession>
<dbReference type="PROSITE" id="PS50102">
    <property type="entry name" value="RRM"/>
    <property type="match status" value="1"/>
</dbReference>
<dbReference type="SMART" id="SM00360">
    <property type="entry name" value="RRM"/>
    <property type="match status" value="1"/>
</dbReference>
<evidence type="ECO:0000259" key="3">
    <source>
        <dbReference type="PROSITE" id="PS50102"/>
    </source>
</evidence>
<feature type="compositionally biased region" description="Basic and acidic residues" evidence="2">
    <location>
        <begin position="126"/>
        <end position="140"/>
    </location>
</feature>
<feature type="compositionally biased region" description="Gly residues" evidence="2">
    <location>
        <begin position="84"/>
        <end position="106"/>
    </location>
</feature>
<feature type="domain" description="RRM" evidence="3">
    <location>
        <begin position="4"/>
        <end position="83"/>
    </location>
</feature>
<protein>
    <recommendedName>
        <fullName evidence="3">RRM domain-containing protein</fullName>
    </recommendedName>
</protein>
<dbReference type="InterPro" id="IPR012677">
    <property type="entry name" value="Nucleotide-bd_a/b_plait_sf"/>
</dbReference>
<feature type="compositionally biased region" description="Basic and acidic residues" evidence="2">
    <location>
        <begin position="13"/>
        <end position="23"/>
    </location>
</feature>
<keyword evidence="5" id="KW-1185">Reference proteome</keyword>
<evidence type="ECO:0000256" key="2">
    <source>
        <dbReference type="SAM" id="MobiDB-lite"/>
    </source>
</evidence>
<feature type="compositionally biased region" description="Basic residues" evidence="2">
    <location>
        <begin position="107"/>
        <end position="125"/>
    </location>
</feature>
<dbReference type="OMA" id="WANDCKE"/>
<evidence type="ECO:0000313" key="5">
    <source>
        <dbReference type="Proteomes" id="UP000654075"/>
    </source>
</evidence>
<dbReference type="PANTHER" id="PTHR23147">
    <property type="entry name" value="SERINE/ARGININE RICH SPLICING FACTOR"/>
    <property type="match status" value="1"/>
</dbReference>
<dbReference type="InterPro" id="IPR050907">
    <property type="entry name" value="SRSF"/>
</dbReference>
<reference evidence="4" key="1">
    <citation type="submission" date="2021-02" db="EMBL/GenBank/DDBJ databases">
        <authorList>
            <person name="Dougan E. K."/>
            <person name="Rhodes N."/>
            <person name="Thang M."/>
            <person name="Chan C."/>
        </authorList>
    </citation>
    <scope>NUCLEOTIDE SEQUENCE</scope>
</reference>
<feature type="compositionally biased region" description="Basic residues" evidence="2">
    <location>
        <begin position="141"/>
        <end position="155"/>
    </location>
</feature>
<name>A0A813H848_POLGL</name>
<dbReference type="OrthoDB" id="5970at2759"/>
<dbReference type="InterPro" id="IPR035979">
    <property type="entry name" value="RBD_domain_sf"/>
</dbReference>
<dbReference type="SUPFAM" id="SSF54928">
    <property type="entry name" value="RNA-binding domain, RBD"/>
    <property type="match status" value="1"/>
</dbReference>
<dbReference type="Pfam" id="PF00076">
    <property type="entry name" value="RRM_1"/>
    <property type="match status" value="1"/>
</dbReference>
<feature type="region of interest" description="Disordered" evidence="2">
    <location>
        <begin position="1"/>
        <end position="23"/>
    </location>
</feature>
<feature type="compositionally biased region" description="Low complexity" evidence="2">
    <location>
        <begin position="156"/>
        <end position="166"/>
    </location>
</feature>
<proteinExistence type="predicted"/>
<gene>
    <name evidence="4" type="ORF">PGLA1383_LOCUS49699</name>
</gene>
<evidence type="ECO:0000313" key="4">
    <source>
        <dbReference type="EMBL" id="CAE8634028.1"/>
    </source>
</evidence>
<sequence length="166" mass="18289">MSWAKLPVKTKPRKEVPPEKEARRDLERTFAKFGRVEEIWVSRQPPGFAFVTFDTYKDALNAVDELDGHKFQGKSLNIQLSTGKSGGGGGGKGGGGGRDSRGGGGRRSSRSPRRRSRSRSRRRSPSRSEKKASGKKESDKGKKRGRSPSKSKSPSRNRASPSYGRR</sequence>
<dbReference type="InterPro" id="IPR000504">
    <property type="entry name" value="RRM_dom"/>
</dbReference>
<dbReference type="Proteomes" id="UP000654075">
    <property type="component" value="Unassembled WGS sequence"/>
</dbReference>
<feature type="region of interest" description="Disordered" evidence="2">
    <location>
        <begin position="77"/>
        <end position="166"/>
    </location>
</feature>
<dbReference type="GO" id="GO:0003723">
    <property type="term" value="F:RNA binding"/>
    <property type="evidence" value="ECO:0007669"/>
    <property type="project" value="UniProtKB-UniRule"/>
</dbReference>
<organism evidence="4 5">
    <name type="scientific">Polarella glacialis</name>
    <name type="common">Dinoflagellate</name>
    <dbReference type="NCBI Taxonomy" id="89957"/>
    <lineage>
        <taxon>Eukaryota</taxon>
        <taxon>Sar</taxon>
        <taxon>Alveolata</taxon>
        <taxon>Dinophyceae</taxon>
        <taxon>Suessiales</taxon>
        <taxon>Suessiaceae</taxon>
        <taxon>Polarella</taxon>
    </lineage>
</organism>
<comment type="caution">
    <text evidence="4">The sequence shown here is derived from an EMBL/GenBank/DDBJ whole genome shotgun (WGS) entry which is preliminary data.</text>
</comment>
<dbReference type="EMBL" id="CAJNNV010030881">
    <property type="protein sequence ID" value="CAE8634028.1"/>
    <property type="molecule type" value="Genomic_DNA"/>
</dbReference>